<protein>
    <submittedName>
        <fullName evidence="1">Uncharacterized protein</fullName>
    </submittedName>
</protein>
<evidence type="ECO:0000313" key="2">
    <source>
        <dbReference type="Proteomes" id="UP000077623"/>
    </source>
</evidence>
<organism evidence="1 2">
    <name type="scientific">Candidatus Mycoplasma haematobovis</name>
    <dbReference type="NCBI Taxonomy" id="432608"/>
    <lineage>
        <taxon>Bacteria</taxon>
        <taxon>Bacillati</taxon>
        <taxon>Mycoplasmatota</taxon>
        <taxon>Mollicutes</taxon>
        <taxon>Mycoplasmataceae</taxon>
        <taxon>Mycoplasma</taxon>
    </lineage>
</organism>
<evidence type="ECO:0000313" key="1">
    <source>
        <dbReference type="EMBL" id="OAL10585.1"/>
    </source>
</evidence>
<comment type="caution">
    <text evidence="1">The sequence shown here is derived from an EMBL/GenBank/DDBJ whole genome shotgun (WGS) entry which is preliminary data.</text>
</comment>
<dbReference type="AlphaFoldDB" id="A0A1A9QF46"/>
<dbReference type="RefSeq" id="WP_187149820.1">
    <property type="nucleotide sequence ID" value="NZ_LWUJ01000010.1"/>
</dbReference>
<dbReference type="STRING" id="432608.A6V39_00775"/>
<dbReference type="Proteomes" id="UP000077623">
    <property type="component" value="Unassembled WGS sequence"/>
</dbReference>
<gene>
    <name evidence="1" type="ORF">A6V39_00775</name>
</gene>
<sequence>MPLPKAGKIAIGLISTGGACGGITYGCIELTSITIKERLKGALVSRGETTKWGARVVKLGSTNDEDISESLKEIKKNNSREKIEGWCYKNIDSKFKGEKDPLFLEVQKFCTYDIKDKITIVANDEGWNSGKNNDKLKKITAETKLSNTMQSIKAKLEAKPNPETDALKNWCKSAYDKQFKGGKDQDYLDAQAYCQAIQ</sequence>
<dbReference type="EMBL" id="LWUJ01000010">
    <property type="protein sequence ID" value="OAL10585.1"/>
    <property type="molecule type" value="Genomic_DNA"/>
</dbReference>
<name>A0A1A9QF46_9MOLU</name>
<accession>A0A1A9QF46</accession>
<keyword evidence="2" id="KW-1185">Reference proteome</keyword>
<dbReference type="PROSITE" id="PS51257">
    <property type="entry name" value="PROKAR_LIPOPROTEIN"/>
    <property type="match status" value="1"/>
</dbReference>
<reference evidence="2" key="1">
    <citation type="submission" date="2016-04" db="EMBL/GenBank/DDBJ databases">
        <authorList>
            <person name="Quiroz-Castaneda R.E."/>
            <person name="Martinez-Ocampo F."/>
        </authorList>
    </citation>
    <scope>NUCLEOTIDE SEQUENCE [LARGE SCALE GENOMIC DNA]</scope>
    <source>
        <strain evidence="2">INIFAP01</strain>
    </source>
</reference>
<proteinExistence type="predicted"/>